<organism evidence="2 3">
    <name type="scientific">Clytia hemisphaerica</name>
    <dbReference type="NCBI Taxonomy" id="252671"/>
    <lineage>
        <taxon>Eukaryota</taxon>
        <taxon>Metazoa</taxon>
        <taxon>Cnidaria</taxon>
        <taxon>Hydrozoa</taxon>
        <taxon>Hydroidolina</taxon>
        <taxon>Leptothecata</taxon>
        <taxon>Obeliida</taxon>
        <taxon>Clytiidae</taxon>
        <taxon>Clytia</taxon>
    </lineage>
</organism>
<evidence type="ECO:0000313" key="3">
    <source>
        <dbReference type="Proteomes" id="UP000594262"/>
    </source>
</evidence>
<evidence type="ECO:0000259" key="1">
    <source>
        <dbReference type="Pfam" id="PF20478"/>
    </source>
</evidence>
<dbReference type="InterPro" id="IPR046815">
    <property type="entry name" value="P2RX7_C"/>
</dbReference>
<dbReference type="PANTHER" id="PTHR36981:SF3">
    <property type="entry name" value="UBIQUITIN-LIKE PROTEASE FAMILY PROFILE DOMAIN-CONTAINING PROTEIN"/>
    <property type="match status" value="1"/>
</dbReference>
<dbReference type="Pfam" id="PF20478">
    <property type="entry name" value="P2RX7_C"/>
    <property type="match status" value="1"/>
</dbReference>
<dbReference type="OrthoDB" id="5978203at2759"/>
<dbReference type="PANTHER" id="PTHR36981">
    <property type="entry name" value="ZGC:195170"/>
    <property type="match status" value="1"/>
</dbReference>
<evidence type="ECO:0000313" key="2">
    <source>
        <dbReference type="EnsemblMetazoa" id="CLYHEMP022392.1"/>
    </source>
</evidence>
<reference evidence="2" key="1">
    <citation type="submission" date="2021-01" db="UniProtKB">
        <authorList>
            <consortium name="EnsemblMetazoa"/>
        </authorList>
    </citation>
    <scope>IDENTIFICATION</scope>
</reference>
<sequence>MCSKKEGKTGKGGCPCKTRGENCNELCQCGVWRKKELVAGCKNGGPTMTQNTVRTTKTINLNQQAGDANSNQTVQNRSDGFILMEEELEIAERKIRAFLDSLSREDLMEMLIVANNHGNGSLQALKDNLAEAKDETPEPEPGEPVILAPSWCKCGKCKEMPTLIENKCCMRKHCVSKLTKFNKYCLDEDLLVLNIKARCDVRADVWNFETRELRKAAYRQFTLWKYGRLGKNNRRVVPSCCVLKVRSEFPSPNGIYLGYKPN</sequence>
<accession>A0A7M5XG24</accession>
<proteinExistence type="predicted"/>
<name>A0A7M5XG24_9CNID</name>
<protein>
    <recommendedName>
        <fullName evidence="1">P2X purinoreceptor 7 intracellular domain-containing protein</fullName>
    </recommendedName>
</protein>
<dbReference type="AlphaFoldDB" id="A0A7M5XG24"/>
<keyword evidence="3" id="KW-1185">Reference proteome</keyword>
<dbReference type="Proteomes" id="UP000594262">
    <property type="component" value="Unplaced"/>
</dbReference>
<feature type="domain" description="P2X purinoreceptor 7 intracellular" evidence="1">
    <location>
        <begin position="126"/>
        <end position="260"/>
    </location>
</feature>
<dbReference type="EnsemblMetazoa" id="CLYHEMT022392.1">
    <property type="protein sequence ID" value="CLYHEMP022392.1"/>
    <property type="gene ID" value="CLYHEMG022392"/>
</dbReference>